<evidence type="ECO:0000313" key="2">
    <source>
        <dbReference type="Proteomes" id="UP001054945"/>
    </source>
</evidence>
<gene>
    <name evidence="1" type="ORF">CEXT_747841</name>
</gene>
<name>A0AAV4T535_CAEEX</name>
<proteinExistence type="predicted"/>
<organism evidence="1 2">
    <name type="scientific">Caerostris extrusa</name>
    <name type="common">Bark spider</name>
    <name type="synonym">Caerostris bankana</name>
    <dbReference type="NCBI Taxonomy" id="172846"/>
    <lineage>
        <taxon>Eukaryota</taxon>
        <taxon>Metazoa</taxon>
        <taxon>Ecdysozoa</taxon>
        <taxon>Arthropoda</taxon>
        <taxon>Chelicerata</taxon>
        <taxon>Arachnida</taxon>
        <taxon>Araneae</taxon>
        <taxon>Araneomorphae</taxon>
        <taxon>Entelegynae</taxon>
        <taxon>Araneoidea</taxon>
        <taxon>Araneidae</taxon>
        <taxon>Caerostris</taxon>
    </lineage>
</organism>
<dbReference type="EMBL" id="BPLR01010699">
    <property type="protein sequence ID" value="GIY41215.1"/>
    <property type="molecule type" value="Genomic_DNA"/>
</dbReference>
<dbReference type="Proteomes" id="UP001054945">
    <property type="component" value="Unassembled WGS sequence"/>
</dbReference>
<comment type="caution">
    <text evidence="1">The sequence shown here is derived from an EMBL/GenBank/DDBJ whole genome shotgun (WGS) entry which is preliminary data.</text>
</comment>
<reference evidence="1 2" key="1">
    <citation type="submission" date="2021-06" db="EMBL/GenBank/DDBJ databases">
        <title>Caerostris extrusa draft genome.</title>
        <authorList>
            <person name="Kono N."/>
            <person name="Arakawa K."/>
        </authorList>
    </citation>
    <scope>NUCLEOTIDE SEQUENCE [LARGE SCALE GENOMIC DNA]</scope>
</reference>
<accession>A0AAV4T535</accession>
<keyword evidence="2" id="KW-1185">Reference proteome</keyword>
<evidence type="ECO:0000313" key="1">
    <source>
        <dbReference type="EMBL" id="GIY41215.1"/>
    </source>
</evidence>
<sequence>MMRAVYRSIEEVYVSTNAQPRLPVLFNIICLFTNTTAAGASFAFTTAVPVPLVARSVRYLEGSCSQQGIPPLLSGAWPVKTPTPHIIM</sequence>
<dbReference type="AlphaFoldDB" id="A0AAV4T535"/>
<protein>
    <submittedName>
        <fullName evidence="1">Uncharacterized protein</fullName>
    </submittedName>
</protein>